<protein>
    <submittedName>
        <fullName evidence="1">Uncharacterized protein</fullName>
    </submittedName>
</protein>
<dbReference type="Proteomes" id="UP001054945">
    <property type="component" value="Unassembled WGS sequence"/>
</dbReference>
<evidence type="ECO:0000313" key="1">
    <source>
        <dbReference type="EMBL" id="GIY27865.1"/>
    </source>
</evidence>
<comment type="caution">
    <text evidence="1">The sequence shown here is derived from an EMBL/GenBank/DDBJ whole genome shotgun (WGS) entry which is preliminary data.</text>
</comment>
<dbReference type="AlphaFoldDB" id="A0AAV4S2I2"/>
<organism evidence="1 2">
    <name type="scientific">Caerostris extrusa</name>
    <name type="common">Bark spider</name>
    <name type="synonym">Caerostris bankana</name>
    <dbReference type="NCBI Taxonomy" id="172846"/>
    <lineage>
        <taxon>Eukaryota</taxon>
        <taxon>Metazoa</taxon>
        <taxon>Ecdysozoa</taxon>
        <taxon>Arthropoda</taxon>
        <taxon>Chelicerata</taxon>
        <taxon>Arachnida</taxon>
        <taxon>Araneae</taxon>
        <taxon>Araneomorphae</taxon>
        <taxon>Entelegynae</taxon>
        <taxon>Araneoidea</taxon>
        <taxon>Araneidae</taxon>
        <taxon>Caerostris</taxon>
    </lineage>
</organism>
<sequence length="113" mass="12663">MYHIGQNVQDKLQKYESNFPFSFGSGLSDLKPIFRFGSRETDIMVLRLGRGRAHQGKWLSLSLSLVVLDDVANGTIGIAYGRQRWRISTEPACSKSSAAIFNSLDNEIGIRQK</sequence>
<dbReference type="EMBL" id="BPLR01008865">
    <property type="protein sequence ID" value="GIY27865.1"/>
    <property type="molecule type" value="Genomic_DNA"/>
</dbReference>
<evidence type="ECO:0000313" key="2">
    <source>
        <dbReference type="Proteomes" id="UP001054945"/>
    </source>
</evidence>
<reference evidence="1 2" key="1">
    <citation type="submission" date="2021-06" db="EMBL/GenBank/DDBJ databases">
        <title>Caerostris extrusa draft genome.</title>
        <authorList>
            <person name="Kono N."/>
            <person name="Arakawa K."/>
        </authorList>
    </citation>
    <scope>NUCLEOTIDE SEQUENCE [LARGE SCALE GENOMIC DNA]</scope>
</reference>
<name>A0AAV4S2I2_CAEEX</name>
<accession>A0AAV4S2I2</accession>
<proteinExistence type="predicted"/>
<keyword evidence="2" id="KW-1185">Reference proteome</keyword>
<gene>
    <name evidence="1" type="ORF">CEXT_129451</name>
</gene>